<dbReference type="InterPro" id="IPR012349">
    <property type="entry name" value="Split_barrel_FMN-bd"/>
</dbReference>
<dbReference type="EMBL" id="ML738316">
    <property type="protein sequence ID" value="KAE8314763.1"/>
    <property type="molecule type" value="Genomic_DNA"/>
</dbReference>
<dbReference type="Proteomes" id="UP000325433">
    <property type="component" value="Unassembled WGS sequence"/>
</dbReference>
<dbReference type="SUPFAM" id="SSF50475">
    <property type="entry name" value="FMN-binding split barrel"/>
    <property type="match status" value="1"/>
</dbReference>
<dbReference type="AlphaFoldDB" id="A0A5N6W1W0"/>
<gene>
    <name evidence="1" type="ORF">BDV41DRAFT_532862</name>
</gene>
<name>A0A5N6W1W0_9EURO</name>
<evidence type="ECO:0000313" key="2">
    <source>
        <dbReference type="Proteomes" id="UP000325433"/>
    </source>
</evidence>
<sequence>MEGNLKAHLISLTKYSCIPLVQTNRTHTLFCDMGRTLTYPKRSSNTVNRYKHRATYDLQAIHAIINSSQVLHVSFSPGPSDPFPAILPMIGQMGSFDYPSAGIDEPLDCYLHGYVSSRIMNLARDSEGDGLPICIASSRVDGLILSLTPNSHSYNYRSAVLHGYAKLVTDEAEKLYAMELITNSVLSDRWEHSRVPPDRAEMSSTVILKVKVVDGSGKIRDGGVSDEKKDTTNDEVTSRVWTGVVPVWETFGEPVPSPENKVKEVPDYITRFVADKNDQNRRYAREAIHITLPAEEQH</sequence>
<protein>
    <recommendedName>
        <fullName evidence="3">Flavin-nucleotide-binding protein</fullName>
    </recommendedName>
</protein>
<evidence type="ECO:0008006" key="3">
    <source>
        <dbReference type="Google" id="ProtNLM"/>
    </source>
</evidence>
<dbReference type="Gene3D" id="2.30.110.10">
    <property type="entry name" value="Electron Transport, Fmn-binding Protein, Chain A"/>
    <property type="match status" value="1"/>
</dbReference>
<proteinExistence type="predicted"/>
<keyword evidence="2" id="KW-1185">Reference proteome</keyword>
<reference evidence="2" key="1">
    <citation type="submission" date="2019-04" db="EMBL/GenBank/DDBJ databases">
        <title>Friends and foes A comparative genomics studyof 23 Aspergillus species from section Flavi.</title>
        <authorList>
            <consortium name="DOE Joint Genome Institute"/>
            <person name="Kjaerbolling I."/>
            <person name="Vesth T."/>
            <person name="Frisvad J.C."/>
            <person name="Nybo J.L."/>
            <person name="Theobald S."/>
            <person name="Kildgaard S."/>
            <person name="Isbrandt T."/>
            <person name="Kuo A."/>
            <person name="Sato A."/>
            <person name="Lyhne E.K."/>
            <person name="Kogle M.E."/>
            <person name="Wiebenga A."/>
            <person name="Kun R.S."/>
            <person name="Lubbers R.J."/>
            <person name="Makela M.R."/>
            <person name="Barry K."/>
            <person name="Chovatia M."/>
            <person name="Clum A."/>
            <person name="Daum C."/>
            <person name="Haridas S."/>
            <person name="He G."/>
            <person name="LaButti K."/>
            <person name="Lipzen A."/>
            <person name="Mondo S."/>
            <person name="Riley R."/>
            <person name="Salamov A."/>
            <person name="Simmons B.A."/>
            <person name="Magnuson J.K."/>
            <person name="Henrissat B."/>
            <person name="Mortensen U.H."/>
            <person name="Larsen T.O."/>
            <person name="Devries R.P."/>
            <person name="Grigoriev I.V."/>
            <person name="Machida M."/>
            <person name="Baker S.E."/>
            <person name="Andersen M.R."/>
        </authorList>
    </citation>
    <scope>NUCLEOTIDE SEQUENCE [LARGE SCALE GENOMIC DNA]</scope>
    <source>
        <strain evidence="2">CBS 130015</strain>
    </source>
</reference>
<organism evidence="1 2">
    <name type="scientific">Aspergillus transmontanensis</name>
    <dbReference type="NCBI Taxonomy" id="1034304"/>
    <lineage>
        <taxon>Eukaryota</taxon>
        <taxon>Fungi</taxon>
        <taxon>Dikarya</taxon>
        <taxon>Ascomycota</taxon>
        <taxon>Pezizomycotina</taxon>
        <taxon>Eurotiomycetes</taxon>
        <taxon>Eurotiomycetidae</taxon>
        <taxon>Eurotiales</taxon>
        <taxon>Aspergillaceae</taxon>
        <taxon>Aspergillus</taxon>
        <taxon>Aspergillus subgen. Circumdati</taxon>
    </lineage>
</organism>
<evidence type="ECO:0000313" key="1">
    <source>
        <dbReference type="EMBL" id="KAE8314763.1"/>
    </source>
</evidence>
<dbReference type="InterPro" id="IPR024747">
    <property type="entry name" value="Pyridox_Oxase-rel"/>
</dbReference>
<accession>A0A5N6W1W0</accession>
<dbReference type="Pfam" id="PF12900">
    <property type="entry name" value="Pyridox_ox_2"/>
    <property type="match status" value="1"/>
</dbReference>
<dbReference type="PANTHER" id="PTHR34071:SF2">
    <property type="entry name" value="FLAVIN-NUCLEOTIDE-BINDING PROTEIN"/>
    <property type="match status" value="1"/>
</dbReference>
<dbReference type="PANTHER" id="PTHR34071">
    <property type="entry name" value="5-NITROIMIDAZOLE ANTIBIOTICS RESISTANCE PROTEIN, NIMA-FAMILY-RELATED PROTEIN-RELATED"/>
    <property type="match status" value="1"/>
</dbReference>